<dbReference type="STRING" id="97972.A0A2V1D0C3"/>
<sequence>MGFRYFRRILVAAFVAVTFVQATPFWAMDDLHLGLGRRDMVVPGPCPQLVLGATRTPIGTVCVSSSGGSITITYTIDSANTYTLFHVHAWIGIGVPTITQPGQMPYTDENHVCTIASGGKSAVCTIPTTGPNAFPPRCSGAFNVVAHAELGASAGTAWGNGTCYDDKGNCAKYFPVNPQCQCPVVTTYDPVIHENIYSTVKTITTTESTTVHCTSTPDAVTSSTSCDNPNAAPTVTISSSKSLDFTCGNPYTTPPP</sequence>
<evidence type="ECO:0000313" key="3">
    <source>
        <dbReference type="Proteomes" id="UP000244855"/>
    </source>
</evidence>
<keyword evidence="3" id="KW-1185">Reference proteome</keyword>
<dbReference type="EMBL" id="KZ805853">
    <property type="protein sequence ID" value="PVH91497.1"/>
    <property type="molecule type" value="Genomic_DNA"/>
</dbReference>
<accession>A0A2V1D0C3</accession>
<feature type="signal peptide" evidence="1">
    <location>
        <begin position="1"/>
        <end position="22"/>
    </location>
</feature>
<evidence type="ECO:0008006" key="4">
    <source>
        <dbReference type="Google" id="ProtNLM"/>
    </source>
</evidence>
<proteinExistence type="predicted"/>
<feature type="chain" id="PRO_5015992762" description="Osmotin, thaumatin-like protein" evidence="1">
    <location>
        <begin position="23"/>
        <end position="256"/>
    </location>
</feature>
<gene>
    <name evidence="2" type="ORF">DM02DRAFT_734155</name>
</gene>
<evidence type="ECO:0000313" key="2">
    <source>
        <dbReference type="EMBL" id="PVH91497.1"/>
    </source>
</evidence>
<keyword evidence="1" id="KW-0732">Signal</keyword>
<evidence type="ECO:0000256" key="1">
    <source>
        <dbReference type="SAM" id="SignalP"/>
    </source>
</evidence>
<reference evidence="2 3" key="1">
    <citation type="journal article" date="2018" name="Sci. Rep.">
        <title>Comparative genomics provides insights into the lifestyle and reveals functional heterogeneity of dark septate endophytic fungi.</title>
        <authorList>
            <person name="Knapp D.G."/>
            <person name="Nemeth J.B."/>
            <person name="Barry K."/>
            <person name="Hainaut M."/>
            <person name="Henrissat B."/>
            <person name="Johnson J."/>
            <person name="Kuo A."/>
            <person name="Lim J.H.P."/>
            <person name="Lipzen A."/>
            <person name="Nolan M."/>
            <person name="Ohm R.A."/>
            <person name="Tamas L."/>
            <person name="Grigoriev I.V."/>
            <person name="Spatafora J.W."/>
            <person name="Nagy L.G."/>
            <person name="Kovacs G.M."/>
        </authorList>
    </citation>
    <scope>NUCLEOTIDE SEQUENCE [LARGE SCALE GENOMIC DNA]</scope>
    <source>
        <strain evidence="2 3">DSE2036</strain>
    </source>
</reference>
<name>A0A2V1D0C3_9PLEO</name>
<dbReference type="Proteomes" id="UP000244855">
    <property type="component" value="Unassembled WGS sequence"/>
</dbReference>
<protein>
    <recommendedName>
        <fullName evidence="4">Osmotin, thaumatin-like protein</fullName>
    </recommendedName>
</protein>
<organism evidence="2 3">
    <name type="scientific">Periconia macrospinosa</name>
    <dbReference type="NCBI Taxonomy" id="97972"/>
    <lineage>
        <taxon>Eukaryota</taxon>
        <taxon>Fungi</taxon>
        <taxon>Dikarya</taxon>
        <taxon>Ascomycota</taxon>
        <taxon>Pezizomycotina</taxon>
        <taxon>Dothideomycetes</taxon>
        <taxon>Pleosporomycetidae</taxon>
        <taxon>Pleosporales</taxon>
        <taxon>Massarineae</taxon>
        <taxon>Periconiaceae</taxon>
        <taxon>Periconia</taxon>
    </lineage>
</organism>
<dbReference type="OrthoDB" id="3560235at2759"/>
<dbReference type="AlphaFoldDB" id="A0A2V1D0C3"/>